<organism evidence="2 3">
    <name type="scientific">Methylobacterium goesingense</name>
    <dbReference type="NCBI Taxonomy" id="243690"/>
    <lineage>
        <taxon>Bacteria</taxon>
        <taxon>Pseudomonadati</taxon>
        <taxon>Pseudomonadota</taxon>
        <taxon>Alphaproteobacteria</taxon>
        <taxon>Hyphomicrobiales</taxon>
        <taxon>Methylobacteriaceae</taxon>
        <taxon>Methylobacterium</taxon>
    </lineage>
</organism>
<accession>A0ABV2L7D3</accession>
<dbReference type="Proteomes" id="UP001549145">
    <property type="component" value="Unassembled WGS sequence"/>
</dbReference>
<dbReference type="EMBL" id="JBEPMM010000009">
    <property type="protein sequence ID" value="MET3693746.1"/>
    <property type="molecule type" value="Genomic_DNA"/>
</dbReference>
<evidence type="ECO:0000313" key="2">
    <source>
        <dbReference type="EMBL" id="MET3693746.1"/>
    </source>
</evidence>
<evidence type="ECO:0000313" key="3">
    <source>
        <dbReference type="Proteomes" id="UP001549145"/>
    </source>
</evidence>
<keyword evidence="3" id="KW-1185">Reference proteome</keyword>
<comment type="caution">
    <text evidence="2">The sequence shown here is derived from an EMBL/GenBank/DDBJ whole genome shotgun (WGS) entry which is preliminary data.</text>
</comment>
<dbReference type="InterPro" id="IPR036629">
    <property type="entry name" value="YjbJ_sf"/>
</dbReference>
<feature type="compositionally biased region" description="Basic and acidic residues" evidence="1">
    <location>
        <begin position="22"/>
        <end position="47"/>
    </location>
</feature>
<proteinExistence type="predicted"/>
<reference evidence="2 3" key="1">
    <citation type="submission" date="2024-06" db="EMBL/GenBank/DDBJ databases">
        <title>Genomic Encyclopedia of Type Strains, Phase IV (KMG-IV): sequencing the most valuable type-strain genomes for metagenomic binning, comparative biology and taxonomic classification.</title>
        <authorList>
            <person name="Goeker M."/>
        </authorList>
    </citation>
    <scope>NUCLEOTIDE SEQUENCE [LARGE SCALE GENOMIC DNA]</scope>
    <source>
        <strain evidence="2 3">DSM 21331</strain>
    </source>
</reference>
<sequence>MSAQKTNDGADKIKASVKEAIGKLVGDPKVEAEGKFEQNEIKRERTSPQKLPKSGVKPKPNPGA</sequence>
<feature type="region of interest" description="Disordered" evidence="1">
    <location>
        <begin position="22"/>
        <end position="64"/>
    </location>
</feature>
<protein>
    <submittedName>
        <fullName evidence="2">Uncharacterized protein YjbJ (UPF0337 family)</fullName>
    </submittedName>
</protein>
<name>A0ABV2L7D3_9HYPH</name>
<evidence type="ECO:0000256" key="1">
    <source>
        <dbReference type="SAM" id="MobiDB-lite"/>
    </source>
</evidence>
<dbReference type="RefSeq" id="WP_238281984.1">
    <property type="nucleotide sequence ID" value="NZ_BPQL01000147.1"/>
</dbReference>
<gene>
    <name evidence="2" type="ORF">ABID43_003297</name>
</gene>
<dbReference type="SUPFAM" id="SSF69047">
    <property type="entry name" value="Hypothetical protein YjbJ"/>
    <property type="match status" value="1"/>
</dbReference>